<dbReference type="InterPro" id="IPR014039">
    <property type="entry name" value="Transl_elong_EFTs/EF1B_dimer"/>
</dbReference>
<dbReference type="GO" id="GO:0005737">
    <property type="term" value="C:cytoplasm"/>
    <property type="evidence" value="ECO:0007669"/>
    <property type="project" value="UniProtKB-ARBA"/>
</dbReference>
<feature type="domain" description="Translation elongation factor EFTs/EF1B dimerisation" evidence="4">
    <location>
        <begin position="70"/>
        <end position="281"/>
    </location>
</feature>
<dbReference type="CDD" id="cd14275">
    <property type="entry name" value="UBA_EF-Ts"/>
    <property type="match status" value="1"/>
</dbReference>
<evidence type="ECO:0000259" key="4">
    <source>
        <dbReference type="Pfam" id="PF00889"/>
    </source>
</evidence>
<comment type="similarity">
    <text evidence="1">Belongs to the EF-Ts family.</text>
</comment>
<dbReference type="InterPro" id="IPR018101">
    <property type="entry name" value="Transl_elong_Ts_CS"/>
</dbReference>
<dbReference type="Pfam" id="PF00889">
    <property type="entry name" value="EF_TS"/>
    <property type="match status" value="1"/>
</dbReference>
<dbReference type="Gene3D" id="1.10.8.10">
    <property type="entry name" value="DNA helicase RuvA subunit, C-terminal domain"/>
    <property type="match status" value="1"/>
</dbReference>
<dbReference type="PROSITE" id="PS01127">
    <property type="entry name" value="EF_TS_2"/>
    <property type="match status" value="1"/>
</dbReference>
<reference evidence="5" key="1">
    <citation type="submission" date="2019-08" db="EMBL/GenBank/DDBJ databases">
        <authorList>
            <person name="Kucharzyk K."/>
            <person name="Murdoch R.W."/>
            <person name="Higgins S."/>
            <person name="Loffler F."/>
        </authorList>
    </citation>
    <scope>NUCLEOTIDE SEQUENCE</scope>
</reference>
<dbReference type="SUPFAM" id="SSF46934">
    <property type="entry name" value="UBA-like"/>
    <property type="match status" value="1"/>
</dbReference>
<dbReference type="InterPro" id="IPR001816">
    <property type="entry name" value="Transl_elong_EFTs/EF1B"/>
</dbReference>
<dbReference type="FunFam" id="1.10.286.20:FF:000001">
    <property type="entry name" value="Elongation factor Ts"/>
    <property type="match status" value="1"/>
</dbReference>
<dbReference type="FunFam" id="1.10.8.10:FF:000001">
    <property type="entry name" value="Elongation factor Ts"/>
    <property type="match status" value="1"/>
</dbReference>
<dbReference type="EMBL" id="VSSQ01004201">
    <property type="protein sequence ID" value="MPM24167.1"/>
    <property type="molecule type" value="Genomic_DNA"/>
</dbReference>
<dbReference type="PANTHER" id="PTHR11741:SF0">
    <property type="entry name" value="ELONGATION FACTOR TS, MITOCHONDRIAL"/>
    <property type="match status" value="1"/>
</dbReference>
<evidence type="ECO:0000256" key="2">
    <source>
        <dbReference type="ARBA" id="ARBA00022768"/>
    </source>
</evidence>
<evidence type="ECO:0000256" key="3">
    <source>
        <dbReference type="ARBA" id="ARBA00022917"/>
    </source>
</evidence>
<sequence>MAFTAKDVAALREKTGCGMMDCKKALTESDGDMDKAVEYLREKGLSAAAKKAGRIAAEGIVSAVVEGGKGVLVEVNSETDFVAKNADFQAFVTGCGKAALASGATSVEELLTAKFDDKSTVEEMLREKILTIGENLKLRRFTVYEGVIETYIHGGGRIGVMVRFDTDCAGKDGFTEYAKDICMQIAAANPGFLDKASVSADVIEEEKKILTAQAINEGKPAAIAEKMVMGRIGKFYKENCLLEQPFVKDAEKTVAQYTAETAKALGGSIKVAQFVRYEKGEGIAKKEEDFAAEIAKMTGKK</sequence>
<gene>
    <name evidence="5" type="primary">tsf_24</name>
    <name evidence="5" type="ORF">SDC9_70648</name>
</gene>
<proteinExistence type="inferred from homology"/>
<name>A0A644Y7M2_9ZZZZ</name>
<dbReference type="PROSITE" id="PS01126">
    <property type="entry name" value="EF_TS_1"/>
    <property type="match status" value="1"/>
</dbReference>
<dbReference type="Gene3D" id="3.30.479.20">
    <property type="entry name" value="Elongation factor Ts, dimerisation domain"/>
    <property type="match status" value="2"/>
</dbReference>
<dbReference type="GO" id="GO:0003746">
    <property type="term" value="F:translation elongation factor activity"/>
    <property type="evidence" value="ECO:0007669"/>
    <property type="project" value="UniProtKB-KW"/>
</dbReference>
<keyword evidence="3" id="KW-0648">Protein biosynthesis</keyword>
<dbReference type="NCBIfam" id="TIGR00116">
    <property type="entry name" value="tsf"/>
    <property type="match status" value="1"/>
</dbReference>
<comment type="caution">
    <text evidence="5">The sequence shown here is derived from an EMBL/GenBank/DDBJ whole genome shotgun (WGS) entry which is preliminary data.</text>
</comment>
<dbReference type="HAMAP" id="MF_00050">
    <property type="entry name" value="EF_Ts"/>
    <property type="match status" value="1"/>
</dbReference>
<dbReference type="SUPFAM" id="SSF54713">
    <property type="entry name" value="Elongation factor Ts (EF-Ts), dimerisation domain"/>
    <property type="match status" value="2"/>
</dbReference>
<dbReference type="AlphaFoldDB" id="A0A644Y7M2"/>
<dbReference type="Gene3D" id="1.10.286.20">
    <property type="match status" value="1"/>
</dbReference>
<accession>A0A644Y7M2</accession>
<evidence type="ECO:0000313" key="5">
    <source>
        <dbReference type="EMBL" id="MPM24167.1"/>
    </source>
</evidence>
<organism evidence="5">
    <name type="scientific">bioreactor metagenome</name>
    <dbReference type="NCBI Taxonomy" id="1076179"/>
    <lineage>
        <taxon>unclassified sequences</taxon>
        <taxon>metagenomes</taxon>
        <taxon>ecological metagenomes</taxon>
    </lineage>
</organism>
<dbReference type="PANTHER" id="PTHR11741">
    <property type="entry name" value="ELONGATION FACTOR TS"/>
    <property type="match status" value="1"/>
</dbReference>
<keyword evidence="2 5" id="KW-0251">Elongation factor</keyword>
<protein>
    <submittedName>
        <fullName evidence="5">Elongation factor Ts</fullName>
    </submittedName>
</protein>
<evidence type="ECO:0000256" key="1">
    <source>
        <dbReference type="ARBA" id="ARBA00005532"/>
    </source>
</evidence>
<dbReference type="InterPro" id="IPR036402">
    <property type="entry name" value="EF-Ts_dimer_sf"/>
</dbReference>
<dbReference type="InterPro" id="IPR009060">
    <property type="entry name" value="UBA-like_sf"/>
</dbReference>